<keyword evidence="14 19" id="KW-0103">Bromodomain</keyword>
<dbReference type="InterPro" id="IPR013083">
    <property type="entry name" value="Znf_RING/FYVE/PHD"/>
</dbReference>
<feature type="compositionally biased region" description="Low complexity" evidence="20">
    <location>
        <begin position="64"/>
        <end position="78"/>
    </location>
</feature>
<keyword evidence="6" id="KW-0808">Transferase</keyword>
<keyword evidence="12" id="KW-0156">Chromatin regulator</keyword>
<evidence type="ECO:0000256" key="8">
    <source>
        <dbReference type="ARBA" id="ARBA00022723"/>
    </source>
</evidence>
<feature type="region of interest" description="Disordered" evidence="20">
    <location>
        <begin position="2517"/>
        <end position="2665"/>
    </location>
</feature>
<evidence type="ECO:0000259" key="21">
    <source>
        <dbReference type="PROSITE" id="PS50014"/>
    </source>
</evidence>
<keyword evidence="18" id="KW-0539">Nucleus</keyword>
<dbReference type="Pfam" id="PF01426">
    <property type="entry name" value="BAH"/>
    <property type="match status" value="1"/>
</dbReference>
<feature type="compositionally biased region" description="Basic and acidic residues" evidence="20">
    <location>
        <begin position="2904"/>
        <end position="2913"/>
    </location>
</feature>
<feature type="region of interest" description="Disordered" evidence="20">
    <location>
        <begin position="392"/>
        <end position="417"/>
    </location>
</feature>
<dbReference type="PROSITE" id="PS50868">
    <property type="entry name" value="POST_SET"/>
    <property type="match status" value="1"/>
</dbReference>
<feature type="compositionally biased region" description="Low complexity" evidence="20">
    <location>
        <begin position="3008"/>
        <end position="3020"/>
    </location>
</feature>
<evidence type="ECO:0000256" key="17">
    <source>
        <dbReference type="ARBA" id="ARBA00023163"/>
    </source>
</evidence>
<comment type="caution">
    <text evidence="26">The sequence shown here is derived from an EMBL/GenBank/DDBJ whole genome shotgun (WGS) entry which is preliminary data.</text>
</comment>
<dbReference type="PROSITE" id="PS50014">
    <property type="entry name" value="BROMODOMAIN_2"/>
    <property type="match status" value="1"/>
</dbReference>
<dbReference type="InterPro" id="IPR001214">
    <property type="entry name" value="SET_dom"/>
</dbReference>
<feature type="region of interest" description="Disordered" evidence="20">
    <location>
        <begin position="625"/>
        <end position="660"/>
    </location>
</feature>
<dbReference type="GO" id="GO:0042800">
    <property type="term" value="F:histone H3K4 methyltransferase activity"/>
    <property type="evidence" value="ECO:0007669"/>
    <property type="project" value="TreeGrafter"/>
</dbReference>
<dbReference type="InterPro" id="IPR019786">
    <property type="entry name" value="Zinc_finger_PHD-type_CS"/>
</dbReference>
<feature type="compositionally biased region" description="Basic and acidic residues" evidence="20">
    <location>
        <begin position="1595"/>
        <end position="1618"/>
    </location>
</feature>
<feature type="compositionally biased region" description="Basic and acidic residues" evidence="20">
    <location>
        <begin position="494"/>
        <end position="505"/>
    </location>
</feature>
<dbReference type="Pfam" id="PF00439">
    <property type="entry name" value="Bromodomain"/>
    <property type="match status" value="1"/>
</dbReference>
<dbReference type="SMART" id="SM00249">
    <property type="entry name" value="PHD"/>
    <property type="match status" value="1"/>
</dbReference>
<evidence type="ECO:0000256" key="6">
    <source>
        <dbReference type="ARBA" id="ARBA00022679"/>
    </source>
</evidence>
<dbReference type="InterPro" id="IPR001025">
    <property type="entry name" value="BAH_dom"/>
</dbReference>
<evidence type="ECO:0000256" key="2">
    <source>
        <dbReference type="ARBA" id="ARBA00004286"/>
    </source>
</evidence>
<dbReference type="GO" id="GO:0008270">
    <property type="term" value="F:zinc ion binding"/>
    <property type="evidence" value="ECO:0007669"/>
    <property type="project" value="UniProtKB-KW"/>
</dbReference>
<feature type="region of interest" description="Disordered" evidence="20">
    <location>
        <begin position="4056"/>
        <end position="4083"/>
    </location>
</feature>
<feature type="non-terminal residue" evidence="26">
    <location>
        <position position="4083"/>
    </location>
</feature>
<dbReference type="InterPro" id="IPR011011">
    <property type="entry name" value="Znf_FYVE_PHD"/>
</dbReference>
<evidence type="ECO:0000256" key="9">
    <source>
        <dbReference type="ARBA" id="ARBA00022737"/>
    </source>
</evidence>
<dbReference type="Gene3D" id="2.170.270.10">
    <property type="entry name" value="SET domain"/>
    <property type="match status" value="1"/>
</dbReference>
<dbReference type="GO" id="GO:0003682">
    <property type="term" value="F:chromatin binding"/>
    <property type="evidence" value="ECO:0007669"/>
    <property type="project" value="InterPro"/>
</dbReference>
<dbReference type="InterPro" id="IPR017956">
    <property type="entry name" value="AT_hook_DNA-bd_motif"/>
</dbReference>
<keyword evidence="7" id="KW-0949">S-adenosyl-L-methionine</keyword>
<dbReference type="InterPro" id="IPR043151">
    <property type="entry name" value="BAH_sf"/>
</dbReference>
<keyword evidence="8" id="KW-0479">Metal-binding</keyword>
<keyword evidence="16" id="KW-0010">Activator</keyword>
<reference evidence="26 27" key="1">
    <citation type="journal article" date="2024" name="BMC Genomics">
        <title>Genome assembly of redclaw crayfish (Cherax quadricarinatus) provides insights into its immune adaptation and hypoxia tolerance.</title>
        <authorList>
            <person name="Liu Z."/>
            <person name="Zheng J."/>
            <person name="Li H."/>
            <person name="Fang K."/>
            <person name="Wang S."/>
            <person name="He J."/>
            <person name="Zhou D."/>
            <person name="Weng S."/>
            <person name="Chi M."/>
            <person name="Gu Z."/>
            <person name="He J."/>
            <person name="Li F."/>
            <person name="Wang M."/>
        </authorList>
    </citation>
    <scope>NUCLEOTIDE SEQUENCE [LARGE SCALE GENOMIC DNA]</scope>
    <source>
        <strain evidence="26">ZL_2023a</strain>
    </source>
</reference>
<dbReference type="GO" id="GO:0000785">
    <property type="term" value="C:chromatin"/>
    <property type="evidence" value="ECO:0007669"/>
    <property type="project" value="InterPro"/>
</dbReference>
<dbReference type="EMBL" id="JARKIK010000033">
    <property type="protein sequence ID" value="KAK8740387.1"/>
    <property type="molecule type" value="Genomic_DNA"/>
</dbReference>
<evidence type="ECO:0000256" key="15">
    <source>
        <dbReference type="ARBA" id="ARBA00023125"/>
    </source>
</evidence>
<feature type="compositionally biased region" description="Basic and acidic residues" evidence="20">
    <location>
        <begin position="1945"/>
        <end position="1961"/>
    </location>
</feature>
<dbReference type="PROSITE" id="PS50280">
    <property type="entry name" value="SET"/>
    <property type="match status" value="1"/>
</dbReference>
<feature type="region of interest" description="Disordered" evidence="20">
    <location>
        <begin position="1287"/>
        <end position="1490"/>
    </location>
</feature>
<dbReference type="Gene3D" id="3.30.40.10">
    <property type="entry name" value="Zinc/RING finger domain, C3HC4 (zinc finger)"/>
    <property type="match status" value="1"/>
</dbReference>
<protein>
    <submittedName>
        <fullName evidence="26">Uncharacterized protein</fullName>
    </submittedName>
</protein>
<feature type="region of interest" description="Disordered" evidence="20">
    <location>
        <begin position="476"/>
        <end position="505"/>
    </location>
</feature>
<dbReference type="SMART" id="SM00570">
    <property type="entry name" value="AWS"/>
    <property type="match status" value="1"/>
</dbReference>
<feature type="compositionally biased region" description="Pro residues" evidence="20">
    <location>
        <begin position="129"/>
        <end position="143"/>
    </location>
</feature>
<evidence type="ECO:0000313" key="26">
    <source>
        <dbReference type="EMBL" id="KAK8740387.1"/>
    </source>
</evidence>
<dbReference type="InterPro" id="IPR003616">
    <property type="entry name" value="Post-SET_dom"/>
</dbReference>
<feature type="region of interest" description="Disordered" evidence="20">
    <location>
        <begin position="2205"/>
        <end position="2245"/>
    </location>
</feature>
<feature type="compositionally biased region" description="Polar residues" evidence="20">
    <location>
        <begin position="1832"/>
        <end position="1844"/>
    </location>
</feature>
<organism evidence="26 27">
    <name type="scientific">Cherax quadricarinatus</name>
    <name type="common">Australian red claw crayfish</name>
    <dbReference type="NCBI Taxonomy" id="27406"/>
    <lineage>
        <taxon>Eukaryota</taxon>
        <taxon>Metazoa</taxon>
        <taxon>Ecdysozoa</taxon>
        <taxon>Arthropoda</taxon>
        <taxon>Crustacea</taxon>
        <taxon>Multicrustacea</taxon>
        <taxon>Malacostraca</taxon>
        <taxon>Eumalacostraca</taxon>
        <taxon>Eucarida</taxon>
        <taxon>Decapoda</taxon>
        <taxon>Pleocyemata</taxon>
        <taxon>Astacidea</taxon>
        <taxon>Parastacoidea</taxon>
        <taxon>Parastacidae</taxon>
        <taxon>Cherax</taxon>
    </lineage>
</organism>
<dbReference type="InterPro" id="IPR001487">
    <property type="entry name" value="Bromodomain"/>
</dbReference>
<feature type="domain" description="Post-SET" evidence="23">
    <location>
        <begin position="3527"/>
        <end position="3543"/>
    </location>
</feature>
<feature type="compositionally biased region" description="Low complexity" evidence="20">
    <location>
        <begin position="2745"/>
        <end position="2754"/>
    </location>
</feature>
<feature type="compositionally biased region" description="Low complexity" evidence="20">
    <location>
        <begin position="3216"/>
        <end position="3229"/>
    </location>
</feature>
<feature type="domain" description="AWS" evidence="25">
    <location>
        <begin position="3349"/>
        <end position="3400"/>
    </location>
</feature>
<evidence type="ECO:0000256" key="12">
    <source>
        <dbReference type="ARBA" id="ARBA00022853"/>
    </source>
</evidence>
<dbReference type="PRINTS" id="PR00929">
    <property type="entry name" value="ATHOOK"/>
</dbReference>
<feature type="compositionally biased region" description="Polar residues" evidence="20">
    <location>
        <begin position="628"/>
        <end position="660"/>
    </location>
</feature>
<dbReference type="InterPro" id="IPR043319">
    <property type="entry name" value="PHD_ASH1L"/>
</dbReference>
<feature type="domain" description="Bromo" evidence="21">
    <location>
        <begin position="3697"/>
        <end position="3767"/>
    </location>
</feature>
<evidence type="ECO:0000259" key="25">
    <source>
        <dbReference type="PROSITE" id="PS51215"/>
    </source>
</evidence>
<evidence type="ECO:0000256" key="4">
    <source>
        <dbReference type="ARBA" id="ARBA00022553"/>
    </source>
</evidence>
<feature type="compositionally biased region" description="Basic and acidic residues" evidence="20">
    <location>
        <begin position="3128"/>
        <end position="3144"/>
    </location>
</feature>
<dbReference type="SMART" id="SM00317">
    <property type="entry name" value="SET"/>
    <property type="match status" value="1"/>
</dbReference>
<evidence type="ECO:0000256" key="13">
    <source>
        <dbReference type="ARBA" id="ARBA00023015"/>
    </source>
</evidence>
<dbReference type="CDD" id="cd15548">
    <property type="entry name" value="PHD_ASH1L"/>
    <property type="match status" value="1"/>
</dbReference>
<evidence type="ECO:0000256" key="1">
    <source>
        <dbReference type="ARBA" id="ARBA00004123"/>
    </source>
</evidence>
<feature type="compositionally biased region" description="Polar residues" evidence="20">
    <location>
        <begin position="1"/>
        <end position="15"/>
    </location>
</feature>
<dbReference type="SMART" id="SM00384">
    <property type="entry name" value="AT_hook"/>
    <property type="match status" value="6"/>
</dbReference>
<evidence type="ECO:0000256" key="10">
    <source>
        <dbReference type="ARBA" id="ARBA00022771"/>
    </source>
</evidence>
<keyword evidence="11" id="KW-0862">Zinc</keyword>
<keyword evidence="5" id="KW-0489">Methyltransferase</keyword>
<feature type="compositionally biased region" description="Basic and acidic residues" evidence="20">
    <location>
        <begin position="2553"/>
        <end position="2568"/>
    </location>
</feature>
<dbReference type="FunFam" id="3.30.40.10:FF:000113">
    <property type="entry name" value="Histone-lysine N-methyltransferase"/>
    <property type="match status" value="1"/>
</dbReference>
<feature type="region of interest" description="Disordered" evidence="20">
    <location>
        <begin position="1829"/>
        <end position="1848"/>
    </location>
</feature>
<feature type="compositionally biased region" description="Basic and acidic residues" evidence="20">
    <location>
        <begin position="1326"/>
        <end position="1338"/>
    </location>
</feature>
<dbReference type="SUPFAM" id="SSF82199">
    <property type="entry name" value="SET domain"/>
    <property type="match status" value="1"/>
</dbReference>
<dbReference type="GO" id="GO:0032259">
    <property type="term" value="P:methylation"/>
    <property type="evidence" value="ECO:0007669"/>
    <property type="project" value="UniProtKB-KW"/>
</dbReference>
<feature type="compositionally biased region" description="Basic and acidic residues" evidence="20">
    <location>
        <begin position="2524"/>
        <end position="2546"/>
    </location>
</feature>
<evidence type="ECO:0000256" key="3">
    <source>
        <dbReference type="ARBA" id="ARBA00022454"/>
    </source>
</evidence>
<keyword evidence="10" id="KW-0863">Zinc-finger</keyword>
<feature type="compositionally biased region" description="Pro residues" evidence="20">
    <location>
        <begin position="79"/>
        <end position="91"/>
    </location>
</feature>
<feature type="compositionally biased region" description="Low complexity" evidence="20">
    <location>
        <begin position="2014"/>
        <end position="2024"/>
    </location>
</feature>
<evidence type="ECO:0000259" key="24">
    <source>
        <dbReference type="PROSITE" id="PS51038"/>
    </source>
</evidence>
<feature type="compositionally biased region" description="Basic and acidic residues" evidence="20">
    <location>
        <begin position="2979"/>
        <end position="2995"/>
    </location>
</feature>
<feature type="compositionally biased region" description="Basic and acidic residues" evidence="20">
    <location>
        <begin position="1471"/>
        <end position="1490"/>
    </location>
</feature>
<keyword evidence="4" id="KW-0597">Phosphoprotein</keyword>
<dbReference type="CDD" id="cd04717">
    <property type="entry name" value="BAH_polybromo"/>
    <property type="match status" value="1"/>
</dbReference>
<feature type="compositionally biased region" description="Basic and acidic residues" evidence="20">
    <location>
        <begin position="2649"/>
        <end position="2665"/>
    </location>
</feature>
<accession>A0AAW0X7N1</accession>
<feature type="compositionally biased region" description="Basic residues" evidence="20">
    <location>
        <begin position="144"/>
        <end position="160"/>
    </location>
</feature>
<feature type="compositionally biased region" description="Acidic residues" evidence="20">
    <location>
        <begin position="169"/>
        <end position="178"/>
    </location>
</feature>
<feature type="compositionally biased region" description="Basic residues" evidence="20">
    <location>
        <begin position="2133"/>
        <end position="2152"/>
    </location>
</feature>
<feature type="compositionally biased region" description="Basic and acidic residues" evidence="20">
    <location>
        <begin position="987"/>
        <end position="1209"/>
    </location>
</feature>
<feature type="compositionally biased region" description="Low complexity" evidence="20">
    <location>
        <begin position="1925"/>
        <end position="1944"/>
    </location>
</feature>
<keyword evidence="15" id="KW-0238">DNA-binding</keyword>
<dbReference type="Pfam" id="PF00856">
    <property type="entry name" value="SET"/>
    <property type="match status" value="1"/>
</dbReference>
<evidence type="ECO:0000256" key="20">
    <source>
        <dbReference type="SAM" id="MobiDB-lite"/>
    </source>
</evidence>
<feature type="compositionally biased region" description="Basic and acidic residues" evidence="20">
    <location>
        <begin position="4074"/>
        <end position="4083"/>
    </location>
</feature>
<feature type="region of interest" description="Disordered" evidence="20">
    <location>
        <begin position="1854"/>
        <end position="1879"/>
    </location>
</feature>
<evidence type="ECO:0000256" key="11">
    <source>
        <dbReference type="ARBA" id="ARBA00022833"/>
    </source>
</evidence>
<evidence type="ECO:0000256" key="5">
    <source>
        <dbReference type="ARBA" id="ARBA00022603"/>
    </source>
</evidence>
<dbReference type="PROSITE" id="PS01359">
    <property type="entry name" value="ZF_PHD_1"/>
    <property type="match status" value="1"/>
</dbReference>
<feature type="compositionally biased region" description="Basic residues" evidence="20">
    <location>
        <begin position="2296"/>
        <end position="2308"/>
    </location>
</feature>
<dbReference type="PROSITE" id="PS51038">
    <property type="entry name" value="BAH"/>
    <property type="match status" value="1"/>
</dbReference>
<dbReference type="Pfam" id="PF20826">
    <property type="entry name" value="PHD_5"/>
    <property type="match status" value="1"/>
</dbReference>
<dbReference type="InterPro" id="IPR036427">
    <property type="entry name" value="Bromodomain-like_sf"/>
</dbReference>
<evidence type="ECO:0000256" key="19">
    <source>
        <dbReference type="PROSITE-ProRule" id="PRU00035"/>
    </source>
</evidence>
<dbReference type="Pfam" id="PF17907">
    <property type="entry name" value="AWS"/>
    <property type="match status" value="1"/>
</dbReference>
<dbReference type="SUPFAM" id="SSF47370">
    <property type="entry name" value="Bromodomain"/>
    <property type="match status" value="1"/>
</dbReference>
<feature type="compositionally biased region" description="Basic residues" evidence="20">
    <location>
        <begin position="95"/>
        <end position="109"/>
    </location>
</feature>
<feature type="compositionally biased region" description="Basic and acidic residues" evidence="20">
    <location>
        <begin position="3184"/>
        <end position="3204"/>
    </location>
</feature>
<feature type="compositionally biased region" description="Polar residues" evidence="20">
    <location>
        <begin position="2000"/>
        <end position="2013"/>
    </location>
</feature>
<feature type="compositionally biased region" description="Polar residues" evidence="20">
    <location>
        <begin position="2040"/>
        <end position="2056"/>
    </location>
</feature>
<feature type="domain" description="BAH" evidence="24">
    <location>
        <begin position="3891"/>
        <end position="4028"/>
    </location>
</feature>
<evidence type="ECO:0000259" key="22">
    <source>
        <dbReference type="PROSITE" id="PS50280"/>
    </source>
</evidence>
<dbReference type="SUPFAM" id="SSF57903">
    <property type="entry name" value="FYVE/PHD zinc finger"/>
    <property type="match status" value="1"/>
</dbReference>
<dbReference type="PROSITE" id="PS51215">
    <property type="entry name" value="AWS"/>
    <property type="match status" value="1"/>
</dbReference>
<dbReference type="InterPro" id="IPR006560">
    <property type="entry name" value="AWS_dom"/>
</dbReference>
<feature type="compositionally biased region" description="Acidic residues" evidence="20">
    <location>
        <begin position="210"/>
        <end position="235"/>
    </location>
</feature>
<feature type="region of interest" description="Disordered" evidence="20">
    <location>
        <begin position="2732"/>
        <end position="3238"/>
    </location>
</feature>
<feature type="compositionally biased region" description="Polar residues" evidence="20">
    <location>
        <begin position="2765"/>
        <end position="2776"/>
    </location>
</feature>
<feature type="compositionally biased region" description="Basic and acidic residues" evidence="20">
    <location>
        <begin position="2883"/>
        <end position="2894"/>
    </location>
</feature>
<feature type="region of interest" description="Disordered" evidence="20">
    <location>
        <begin position="64"/>
        <end position="358"/>
    </location>
</feature>
<evidence type="ECO:0000256" key="16">
    <source>
        <dbReference type="ARBA" id="ARBA00023159"/>
    </source>
</evidence>
<comment type="subcellular location">
    <subcellularLocation>
        <location evidence="2">Chromosome</location>
    </subcellularLocation>
    <subcellularLocation>
        <location evidence="1">Nucleus</location>
    </subcellularLocation>
</comment>
<dbReference type="Gene3D" id="1.20.920.10">
    <property type="entry name" value="Bromodomain-like"/>
    <property type="match status" value="1"/>
</dbReference>
<keyword evidence="3" id="KW-0158">Chromosome</keyword>
<dbReference type="PRINTS" id="PR00930">
    <property type="entry name" value="HIGHMOBLTYIY"/>
</dbReference>
<dbReference type="GO" id="GO:0003677">
    <property type="term" value="F:DNA binding"/>
    <property type="evidence" value="ECO:0007669"/>
    <property type="project" value="UniProtKB-KW"/>
</dbReference>
<feature type="region of interest" description="Disordered" evidence="20">
    <location>
        <begin position="1734"/>
        <end position="1758"/>
    </location>
</feature>
<evidence type="ECO:0000256" key="14">
    <source>
        <dbReference type="ARBA" id="ARBA00023117"/>
    </source>
</evidence>
<feature type="compositionally biased region" description="Low complexity" evidence="20">
    <location>
        <begin position="2064"/>
        <end position="2073"/>
    </location>
</feature>
<keyword evidence="9" id="KW-0677">Repeat</keyword>
<dbReference type="Proteomes" id="UP001445076">
    <property type="component" value="Unassembled WGS sequence"/>
</dbReference>
<evidence type="ECO:0000259" key="23">
    <source>
        <dbReference type="PROSITE" id="PS50868"/>
    </source>
</evidence>
<feature type="compositionally biased region" description="Basic and acidic residues" evidence="20">
    <location>
        <begin position="2286"/>
        <end position="2295"/>
    </location>
</feature>
<feature type="compositionally biased region" description="Basic residues" evidence="20">
    <location>
        <begin position="2917"/>
        <end position="2926"/>
    </location>
</feature>
<feature type="domain" description="SET" evidence="22">
    <location>
        <begin position="3403"/>
        <end position="3519"/>
    </location>
</feature>
<name>A0AAW0X7N1_CHEQU</name>
<sequence>MEHQDPYSTMSQPSSDKSRDPYRSTYTEHQDMMLSEDEEESATLAEPMTLEGAKQLAQTSVVVPATTPTPPAASLASVSPPPHPLVAPPLTSPHHSSHHHHHHHHHHHLTSPPPPPPPPPHHHHHHLTSPPPPPPHHLASPPPPHHHPHITPPLPHHHHMWGPPSVAHEEDEEEEEPQDLPSTVDIQAIRDSPSPDHSKGQLVTINENWDSVEDQDQGDEDSDAYDSDTDGSESDSDSRLSSRSRSASRESIKSRSVSRSPSPTNSKSDSGSQDSDSDSSDWSDSSSSASDDDRKKEYEDGDSSPMNKPLPRRKPQLTAPKLTLSEGFGTAVRTDGKAKILMPSSPSSPMHKSSQLFDKHKPSHLFTSSSCDSIATVGFGVGKVTKVPVLEEKNSGKSSIFSDDETTDGIDNEKNKNVNKSVHLSKIDEVKQLLPVPLPKGNDGGSIRIEQTSDSNLHVVNETLCTEVRSLSVTNPGLVSEPKSENSGSVVEENISRSKGVDESKPSVPLLGLKVEENRTISFQPYKRDSVSPPERKCDITAKWEDSDKDKTEEGKNMPLSLAELEERRREKELELNREFDRLLFSTKNLNLQQNEQKALVLGNDLSKIQEKVSNESTTKYNKVYESPKSSKNVNTLSPQSTSWQLDKVSSPSKKDTSGISVDHCTQTFHIENVMDTKDNNHDKTKTKLEKDVWDEKRKELLKTDVKSNEVIKDIPERKETEREIRDCNPGRTLNKEIATERKFNRESLFENKSSRDMNSERNLSKESNIDKRISKDFNLEKNSSKDAAPDITSLKEINFDKSLNKEYNSEKKPNKILSEKTTKDVSCEKKLSKESNNLTKKNCEATLEWRSTKEISYDKPVKEVSVEQKVRRDLCKEGHPEKKCLKDNGSDKKIRIEVVEEKKLKERETERRGGRDSSLDRRSSKDLSPEKRKIKDASVEKSHSIEALDRRANEDAASDKKSNREFSENKSPVELFCDNIVSRNDNNGKKYDKDGTSDKKPGKNTDKKLSKGNTTEKKTNRDSSKDSVLEKKSKSLTLEKNKEFVVEKKVIKDSTPEKKSGKDASHERKPSKERKQSSKEMGSERKQTKEENIDESVKDFSVEKKSSKTSSPEKRSSKDAHEKRSRKESNSDKRLNKDLISEKTNKETAPDQRSDAEYISEIKCDREPGVEDKTKDLFSEKLASRDVTQEKKSRKESSFEKKQKKDCSYDNSSKEQCLQGKYDTELGVKRISIVEPLLEKKACREPGFDKKTMSELSAEKLPNPDPGCEKKIIIKELDYMKRHSKEHTLEKNSFSTEKLNKVYNQEKSLNRGSEQKKRSRKKSKRLIEEKADERKGNQELYSTGTSLIKDLSADITSNKDLSPKHKITSNDSLSPKHKITSNKDISPKYKSTSNKDLSPLHKITSNKDISPKYKVTSNKDNSTKHKIASSNKDQSPKHKTASNKDTSPKHKVINCKELSPKHKITSNKDISPKRKDQNERCAGDSSEKSKASRINRLFENHSELLKVSSISSVESQKLLATNNINYNSDVLSSMIKKDDKEAVRIDVSLPVCTKGKIDPAEQNDKLNHKSASEKAFSCVRPTIADVVKGRERRKSTDTEKLSGSDKRKKGDTYREDTSTDSESSEELNEKVDLDTEQTQTFSVSESNFNQGRLTMKIAAMKMAKFGRTGLREVTGGALPTRSDLHTNQRMESSMSMSFSPFRRPRTVPQKLQSTNTQPETHKVKTAAERKTYTDALPPNGSVRSSTKIHRKKGGGVKADMRVPAASVYQRAGGMVGCVAVAASAPAAHPHIDHDEEQISRLAHHLSQISGDHDGLQVLDQEDLAALLPDVSSGSGHQDGSSVSLDGFTDDVVVSRTGSDTEGDEHGSDVAGDDDDDDLPDVIVREAINSMAIVGEEAALKFNTVLMDDLDDVESRNRSRHHQHSQQQQQGQSRLGQQQRTSRSPRAETGLRNRDEGVLGDKRRRGRPPRPITGKDAHQEEDPDPPPMPELESYVPLDCNVSNVSPDSGIQSVSGSPLHHIGSPPHHHSPLYSAGKSVDGSGSHNRPYSPTLISQDSPPPPTLLPAVTPPHLLSSPHYDYDSPNSPQMPALKCQVDPPPILQADTAKRTSLEEQGTLKRRGPGRPKKEPERPKRPRVKRPRGRPKGSKNKRPKSVEELLSVEYKDNAQKLPGEIDSFKCYRSELGSSAPVTHVLDVCGEDKWNHDIDAEDLPPPPEPIPPLRRGPGRPKKIPPVLEPSVPLQEPQINKVQNEHKTESCAEDCANLSSAKPETHVASFEPSNSVNFNDRESRDKGLKGKRPVGRPRKYPKRDEVNMSSNLPATAASKKCFSERIMHKIINEKVRNSEKSDKLSVRVEDIEGSIDAFSDPYTFHNLSHRCLKEAERKHRKKFFKTKFNSEGIPLEGKKKRGRKKELPAIFEKVYGSQELKTKIKSENGKPSFCAATLSFKQMHKKKRKKPKHFKSKHKNIVDPVFLADLEDLTRCIQQCSISKIPVLQQTKPGEILLPSIFRLRKVSLAAKKRRGSEKTRTSDRESGTEGESGKEKASGKRKKKLQEVPKQGRERTEANEQRLPLKKRHRHISTAVPATPEPPKVDNVKSEVSVTKANEKASCADKETKIEKEEKEKLNKIDPRSEKSAVPKPNVLSETPKPLRTEPRIIKQSNEHEIHKKSEEILLVNSVTRKLEEQVTKNARLEEAVQVPDVINLKNIEDSEEKCKTTRICVTDPVVNKTVEKNEPVTQASSEVPTSTRTTTTTPKKRHRLEVDLTNTPAAATRATSGLVKGKTEKEVPKTKEKEITVKTPVTKSPKATKDLGFKEVGSPPVHKEEDTSDNSSKVSVADEGKPNNIVGVNKSHETNEPPIQPSVIPESEVESQQQKESSGTHSDSDIPSEHEPLYESDQSGFMSDKEGPKEVPTKLPQKRLKKKRELRSPIPKVADKLTPAEVTEDNEPPPLKKKKKLKRRKTNRTGFPTIRRKKRKVKESLGQKEKENAEKCLDAESLCNDSSLPKETSSSHPTESCSSLPAESSTNILEENSSSLPIESFISEKPSDAESEMALNDNKEVSDIHAVLPDCEPTVTRSSRDKSESSSSKSPVPVPAPRPRGRPKKSNPEIKPPSRAPSLSPSQSPEKAPKQLRESLRERRSLKSTEGAPVEKIPEPEQDEQQLEKILEKVATGIGCRTRRKRDLSEESVKTVQSDGKRQRKMEDEVDDSDAIILSSESMPSSEPPSGDESNRTLPGNRRVPRWRKKYLVAGLFSSYYKEDEPRRRNGEVSLPKNKLTYDPEEHIHGLLPPPCYCRKWLRERQIDFVLPYDLWWLHEHNMLPGRDIVPSWNFKKIKSNVYYDVKPNHDYELQACNCKRPTKPGERGCGDDCINKMMLIECFSQTCPIADSCGNQPIQRHEYKTCLQRFMTPNKGWGIKTTQEIKAGTFIMEYVGEVVSEKEFKLRMQTKYANDTHHYCLNLDRGMVIDGHRMGGDCRFVNHSCDPNCEMQKWYVNGQYRMALFALKDIEEGTELTYDYNFSLFNPAEGQECKCGSENCRGVIGAKSQRVNGFIDDKKKAPKKDMGKKRKRGTTAEADNNYIPRPHFTPIKPLSHQQQLFILTHRCFLIRNLEKVKKSRDRLSRCAEKKHEEVLDDPDEPSTRVEKFLTHFTALNTARSVKTRRLAQAEDDPEMTRLAKLAQIFKDIFDKLVASRDSNDKPLATPFMTLPSKKKYSTYYIRVGEPIDLALVEKNILTGHYITAEAFDRDVMRLFANNLRFFGRNTEVGQMAVGLRRVYSECKLQFKPLLEEVLGEDALPPAFANSSPNEEFEDEDVIRCVCNLHRDEGVMIQCERCLVWQHCDCMGVTDSPDHYLCEECSPRLISPEVPMNPQPPDAPRDHKYFITLLRDNLQVKQGDSVYILRDRPQQKPGERRQPAYRLVKDIKPHDLLIFKIENLWIDEKGDKFAFGHHYLRPHETFHEPWRKFFPNEVIRSPLCEILPLDMVINHCWVLDLNSYCRGRPIGAQEDHVYVCEYRVDKSARVFSKISKPKYPICIKPYAFITFPERLRPQRTYTPHEVISNSRGRSGSSGGSKDCRGGSEER</sequence>
<dbReference type="CDD" id="cd19174">
    <property type="entry name" value="SET_ASH1L"/>
    <property type="match status" value="1"/>
</dbReference>
<evidence type="ECO:0000256" key="18">
    <source>
        <dbReference type="ARBA" id="ARBA00023242"/>
    </source>
</evidence>
<proteinExistence type="predicted"/>
<dbReference type="GO" id="GO:0005654">
    <property type="term" value="C:nucleoplasm"/>
    <property type="evidence" value="ECO:0007669"/>
    <property type="project" value="TreeGrafter"/>
</dbReference>
<feature type="region of interest" description="Disordered" evidence="20">
    <location>
        <begin position="899"/>
        <end position="1217"/>
    </location>
</feature>
<feature type="region of interest" description="Disordered" evidence="20">
    <location>
        <begin position="3556"/>
        <end position="3582"/>
    </location>
</feature>
<feature type="compositionally biased region" description="Basic and acidic residues" evidence="20">
    <location>
        <begin position="16"/>
        <end position="31"/>
    </location>
</feature>
<evidence type="ECO:0000256" key="7">
    <source>
        <dbReference type="ARBA" id="ARBA00022691"/>
    </source>
</evidence>
<feature type="compositionally biased region" description="Basic and acidic residues" evidence="20">
    <location>
        <begin position="899"/>
        <end position="969"/>
    </location>
</feature>
<feature type="region of interest" description="Disordered" evidence="20">
    <location>
        <begin position="1"/>
        <end position="52"/>
    </location>
</feature>
<dbReference type="SMART" id="SM00297">
    <property type="entry name" value="BROMO"/>
    <property type="match status" value="1"/>
</dbReference>
<feature type="compositionally biased region" description="Basic and acidic residues" evidence="20">
    <location>
        <begin position="2782"/>
        <end position="2797"/>
    </location>
</feature>
<gene>
    <name evidence="26" type="ORF">OTU49_002890</name>
</gene>
<feature type="region of interest" description="Disordered" evidence="20">
    <location>
        <begin position="1588"/>
        <end position="1645"/>
    </location>
</feature>
<keyword evidence="13" id="KW-0805">Transcription regulation</keyword>
<feature type="region of interest" description="Disordered" evidence="20">
    <location>
        <begin position="1913"/>
        <end position="2158"/>
    </location>
</feature>
<keyword evidence="17" id="KW-0804">Transcription</keyword>
<dbReference type="PANTHER" id="PTHR46147:SF3">
    <property type="entry name" value="HISTONE-LYSINE N-METHYLTRANSFERASE ASH1"/>
    <property type="match status" value="1"/>
</dbReference>
<feature type="compositionally biased region" description="Low complexity" evidence="20">
    <location>
        <begin position="342"/>
        <end position="354"/>
    </location>
</feature>
<feature type="region of interest" description="Disordered" evidence="20">
    <location>
        <begin position="749"/>
        <end position="770"/>
    </location>
</feature>
<feature type="compositionally biased region" description="Low complexity" evidence="20">
    <location>
        <begin position="254"/>
        <end position="274"/>
    </location>
</feature>
<dbReference type="Gene3D" id="2.30.30.490">
    <property type="match status" value="1"/>
</dbReference>
<dbReference type="GO" id="GO:0006355">
    <property type="term" value="P:regulation of DNA-templated transcription"/>
    <property type="evidence" value="ECO:0007669"/>
    <property type="project" value="InterPro"/>
</dbReference>
<dbReference type="SMART" id="SM00508">
    <property type="entry name" value="PostSET"/>
    <property type="match status" value="1"/>
</dbReference>
<dbReference type="PANTHER" id="PTHR46147">
    <property type="entry name" value="HISTONE-LYSINE N-METHYLTRANSFERASE ASH1"/>
    <property type="match status" value="1"/>
</dbReference>
<feature type="compositionally biased region" description="Basic residues" evidence="20">
    <location>
        <begin position="2952"/>
        <end position="2964"/>
    </location>
</feature>
<feature type="compositionally biased region" description="Pro residues" evidence="20">
    <location>
        <begin position="2211"/>
        <end position="2222"/>
    </location>
</feature>
<dbReference type="InterPro" id="IPR000116">
    <property type="entry name" value="HMGA"/>
</dbReference>
<feature type="compositionally biased region" description="Polar residues" evidence="20">
    <location>
        <begin position="1292"/>
        <end position="1313"/>
    </location>
</feature>
<evidence type="ECO:0000313" key="27">
    <source>
        <dbReference type="Proteomes" id="UP001445076"/>
    </source>
</evidence>
<feature type="region of interest" description="Disordered" evidence="20">
    <location>
        <begin position="2269"/>
        <end position="2319"/>
    </location>
</feature>
<dbReference type="InterPro" id="IPR046341">
    <property type="entry name" value="SET_dom_sf"/>
</dbReference>
<keyword evidence="27" id="KW-1185">Reference proteome</keyword>
<dbReference type="SMART" id="SM00439">
    <property type="entry name" value="BAH"/>
    <property type="match status" value="1"/>
</dbReference>
<dbReference type="InterPro" id="IPR001965">
    <property type="entry name" value="Znf_PHD"/>
</dbReference>
<dbReference type="FunFam" id="2.170.270.10:FF:000011">
    <property type="entry name" value="Histone-lysine N-methyltransferase"/>
    <property type="match status" value="1"/>
</dbReference>
<feature type="compositionally biased region" description="Polar residues" evidence="20">
    <location>
        <begin position="3022"/>
        <end position="3038"/>
    </location>
</feature>
<feature type="compositionally biased region" description="Basic and acidic residues" evidence="20">
    <location>
        <begin position="2605"/>
        <end position="2637"/>
    </location>
</feature>